<name>A0A061J9E2_TRYRA</name>
<dbReference type="VEuPathDB" id="TriTrypDB:TRSC58_00200"/>
<accession>A0A061J9E2</accession>
<gene>
    <name evidence="1" type="ORF">TRSC58_00200</name>
</gene>
<dbReference type="AlphaFoldDB" id="A0A061J9E2"/>
<dbReference type="Proteomes" id="UP000031737">
    <property type="component" value="Unassembled WGS sequence"/>
</dbReference>
<comment type="caution">
    <text evidence="1">The sequence shown here is derived from an EMBL/GenBank/DDBJ whole genome shotgun (WGS) entry which is preliminary data.</text>
</comment>
<sequence length="578" mass="63748">MPLKFAPKSLDSDDSMRLALLHMLRQENVIILQTFISQRGSAATPRRRPLCSLQQFSCCPTETAAEMPRRVEIVPLRLPQLVHGPSSGTMGAAAQAVEAAGLPLPHSPQFFAERPMQLFLSISLPHFDLPLVFEAPRCGKKSPQARRLAWLPPAVMDREVAATWDEMLSAFCAAWGVTVRVEASPSPLPPFLQLPSAEQPLKEARAPPQGGQPTSLQLDPIVVPCRTFCQRRRERVLLPLPAVDVAGEWDGIRSALTAHEAALRRRFVTVTRASVGAAAALPSSSVMDVVDSPQLGDAGGAGGCPELVRIVVPPLPRKQSRRTGCPWREGGGAGVWNATQQSLFLRVPQCMTRATELRFPDGKHVRQTLTLRNTAKERLQTLCVLRPLRRRRRQAAGWFSTGKFCVAQSCDLAAVALLPSAAVVSCASHLRLPGRPAAKRRCVEFFQPPTPLQLSLHVHATAVFAPAVWQPLTVAAEEDSDAGCTEGPKLAPWRVFPREVELQTFQQLLERRMERRGTAGHTGEDDNVDGEPWCHAAFLHDVYTMPLPYREAPSLVDDARLHYCYRTALHRERRRLGL</sequence>
<reference evidence="1 2" key="1">
    <citation type="submission" date="2013-07" db="EMBL/GenBank/DDBJ databases">
        <authorList>
            <person name="Stoco P.H."/>
            <person name="Wagner G."/>
            <person name="Gerber A."/>
            <person name="Zaha A."/>
            <person name="Thompson C."/>
            <person name="Bartholomeu D.C."/>
            <person name="Luckemeyer D.D."/>
            <person name="Bahia D."/>
            <person name="Loreto E."/>
            <person name="Prestes E.B."/>
            <person name="Lima F.M."/>
            <person name="Rodrigues-Luiz G."/>
            <person name="Vallejo G.A."/>
            <person name="Filho J.F."/>
            <person name="Monteiro K.M."/>
            <person name="Tyler K.M."/>
            <person name="de Almeida L.G."/>
            <person name="Ortiz M.F."/>
            <person name="Siervo M.A."/>
            <person name="de Moraes M.H."/>
            <person name="Cunha O.L."/>
            <person name="Mendonca-Neto R."/>
            <person name="Silva R."/>
            <person name="Teixeira S.M."/>
            <person name="Murta S.M."/>
            <person name="Sincero T.C."/>
            <person name="Mendes T.A."/>
            <person name="Urmenyi T.P."/>
            <person name="Silva V.G."/>
            <person name="da Rocha W.D."/>
            <person name="Andersson B."/>
            <person name="Romanha A.J."/>
            <person name="Steindel M."/>
            <person name="de Vasconcelos A.T."/>
            <person name="Grisard E.C."/>
        </authorList>
    </citation>
    <scope>NUCLEOTIDE SEQUENCE [LARGE SCALE GENOMIC DNA]</scope>
    <source>
        <strain evidence="1 2">SC58</strain>
    </source>
</reference>
<evidence type="ECO:0000313" key="1">
    <source>
        <dbReference type="EMBL" id="ESL12038.1"/>
    </source>
</evidence>
<evidence type="ECO:0000313" key="2">
    <source>
        <dbReference type="Proteomes" id="UP000031737"/>
    </source>
</evidence>
<dbReference type="OrthoDB" id="246272at2759"/>
<protein>
    <submittedName>
        <fullName evidence="1">Uncharacterized protein</fullName>
    </submittedName>
</protein>
<proteinExistence type="predicted"/>
<dbReference type="EMBL" id="AUPL01000200">
    <property type="protein sequence ID" value="ESL12038.1"/>
    <property type="molecule type" value="Genomic_DNA"/>
</dbReference>
<keyword evidence="2" id="KW-1185">Reference proteome</keyword>
<organism evidence="1 2">
    <name type="scientific">Trypanosoma rangeli SC58</name>
    <dbReference type="NCBI Taxonomy" id="429131"/>
    <lineage>
        <taxon>Eukaryota</taxon>
        <taxon>Discoba</taxon>
        <taxon>Euglenozoa</taxon>
        <taxon>Kinetoplastea</taxon>
        <taxon>Metakinetoplastina</taxon>
        <taxon>Trypanosomatida</taxon>
        <taxon>Trypanosomatidae</taxon>
        <taxon>Trypanosoma</taxon>
        <taxon>Herpetosoma</taxon>
    </lineage>
</organism>